<gene>
    <name evidence="1" type="ORF">NAES01612_LOCUS25465</name>
</gene>
<proteinExistence type="predicted"/>
<reference evidence="1" key="1">
    <citation type="submission" date="2021-01" db="EMBL/GenBank/DDBJ databases">
        <authorList>
            <person name="Corre E."/>
            <person name="Pelletier E."/>
            <person name="Niang G."/>
            <person name="Scheremetjew M."/>
            <person name="Finn R."/>
            <person name="Kale V."/>
            <person name="Holt S."/>
            <person name="Cochrane G."/>
            <person name="Meng A."/>
            <person name="Brown T."/>
            <person name="Cohen L."/>
        </authorList>
    </citation>
    <scope>NUCLEOTIDE SEQUENCE</scope>
    <source>
        <strain evidence="1">SoJaBio B1-5/56/2</strain>
    </source>
</reference>
<name>A0A7S4PNB1_9EUKA</name>
<dbReference type="AlphaFoldDB" id="A0A7S4PNB1"/>
<sequence>MQLLVFQVDLDIVSFFYPATVTEEHENLLAWLQNKLRSNLLAIRKERTTDEPMYFSPSLRVYCRDALSQFDCYKAFQKFWMGLTQHRLPTVTPLQDVVSLLHKHGVDCDAVGTFLPLKVPNLLTLEDVHMAKRESMEKER</sequence>
<evidence type="ECO:0000313" key="1">
    <source>
        <dbReference type="EMBL" id="CAE2339142.1"/>
    </source>
</evidence>
<organism evidence="1">
    <name type="scientific">Paramoeba aestuarina</name>
    <dbReference type="NCBI Taxonomy" id="180227"/>
    <lineage>
        <taxon>Eukaryota</taxon>
        <taxon>Amoebozoa</taxon>
        <taxon>Discosea</taxon>
        <taxon>Flabellinia</taxon>
        <taxon>Dactylopodida</taxon>
        <taxon>Paramoebidae</taxon>
        <taxon>Paramoeba</taxon>
    </lineage>
</organism>
<dbReference type="EMBL" id="HBKR01038968">
    <property type="protein sequence ID" value="CAE2339142.1"/>
    <property type="molecule type" value="Transcribed_RNA"/>
</dbReference>
<accession>A0A7S4PNB1</accession>
<protein>
    <submittedName>
        <fullName evidence="1">Uncharacterized protein</fullName>
    </submittedName>
</protein>